<dbReference type="Pfam" id="PF05258">
    <property type="entry name" value="DciA"/>
    <property type="match status" value="1"/>
</dbReference>
<evidence type="ECO:0008006" key="4">
    <source>
        <dbReference type="Google" id="ProtNLM"/>
    </source>
</evidence>
<sequence length="155" mass="17648">MGQLLRTRGSLAPLIHTAGILLEAQEHLLKALPDELQDHVRVGGYHDGNLTLMTDRAVWLTWLRFERQRLLSLLRQLPAFQDLAGLTFKVRPIRPVYTPHARTRELPEAAASQLRDCARDITSPRLKKSLERLASHARQDSEQALMTRTKKGTDQ</sequence>
<dbReference type="InterPro" id="IPR007922">
    <property type="entry name" value="DciA-like"/>
</dbReference>
<feature type="compositionally biased region" description="Basic and acidic residues" evidence="1">
    <location>
        <begin position="132"/>
        <end position="141"/>
    </location>
</feature>
<keyword evidence="3" id="KW-1185">Reference proteome</keyword>
<evidence type="ECO:0000313" key="2">
    <source>
        <dbReference type="EMBL" id="GHC32477.1"/>
    </source>
</evidence>
<reference evidence="3" key="1">
    <citation type="journal article" date="2019" name="Int. J. Syst. Evol. Microbiol.">
        <title>The Global Catalogue of Microorganisms (GCM) 10K type strain sequencing project: providing services to taxonomists for standard genome sequencing and annotation.</title>
        <authorList>
            <consortium name="The Broad Institute Genomics Platform"/>
            <consortium name="The Broad Institute Genome Sequencing Center for Infectious Disease"/>
            <person name="Wu L."/>
            <person name="Ma J."/>
        </authorList>
    </citation>
    <scope>NUCLEOTIDE SEQUENCE [LARGE SCALE GENOMIC DNA]</scope>
    <source>
        <strain evidence="3">KCTC 42082</strain>
    </source>
</reference>
<evidence type="ECO:0000313" key="3">
    <source>
        <dbReference type="Proteomes" id="UP000604243"/>
    </source>
</evidence>
<evidence type="ECO:0000256" key="1">
    <source>
        <dbReference type="SAM" id="MobiDB-lite"/>
    </source>
</evidence>
<accession>A0ABQ3FP99</accession>
<gene>
    <name evidence="2" type="ORF">GCM10010082_28680</name>
</gene>
<name>A0ABQ3FP99_9GAMM</name>
<feature type="region of interest" description="Disordered" evidence="1">
    <location>
        <begin position="132"/>
        <end position="155"/>
    </location>
</feature>
<organism evidence="2 3">
    <name type="scientific">Kushneria pakistanensis</name>
    <dbReference type="NCBI Taxonomy" id="1508770"/>
    <lineage>
        <taxon>Bacteria</taxon>
        <taxon>Pseudomonadati</taxon>
        <taxon>Pseudomonadota</taxon>
        <taxon>Gammaproteobacteria</taxon>
        <taxon>Oceanospirillales</taxon>
        <taxon>Halomonadaceae</taxon>
        <taxon>Kushneria</taxon>
    </lineage>
</organism>
<protein>
    <recommendedName>
        <fullName evidence="4">DUF721 domain-containing protein</fullName>
    </recommendedName>
</protein>
<dbReference type="Proteomes" id="UP000604243">
    <property type="component" value="Unassembled WGS sequence"/>
</dbReference>
<dbReference type="EMBL" id="BMZM01000004">
    <property type="protein sequence ID" value="GHC32477.1"/>
    <property type="molecule type" value="Genomic_DNA"/>
</dbReference>
<proteinExistence type="predicted"/>
<comment type="caution">
    <text evidence="2">The sequence shown here is derived from an EMBL/GenBank/DDBJ whole genome shotgun (WGS) entry which is preliminary data.</text>
</comment>